<evidence type="ECO:0000256" key="10">
    <source>
        <dbReference type="ARBA" id="ARBA00022824"/>
    </source>
</evidence>
<evidence type="ECO:0000313" key="20">
    <source>
        <dbReference type="EMBL" id="KAK7109509.1"/>
    </source>
</evidence>
<dbReference type="Gene3D" id="3.30.40.10">
    <property type="entry name" value="Zinc/RING finger domain, C3HC4 (zinc finger)"/>
    <property type="match status" value="1"/>
</dbReference>
<feature type="compositionally biased region" description="Polar residues" evidence="17">
    <location>
        <begin position="256"/>
        <end position="266"/>
    </location>
</feature>
<evidence type="ECO:0000256" key="7">
    <source>
        <dbReference type="ARBA" id="ARBA00022723"/>
    </source>
</evidence>
<reference evidence="20 21" key="1">
    <citation type="submission" date="2024-02" db="EMBL/GenBank/DDBJ databases">
        <title>Chromosome-scale genome assembly of the rough periwinkle Littorina saxatilis.</title>
        <authorList>
            <person name="De Jode A."/>
            <person name="Faria R."/>
            <person name="Formenti G."/>
            <person name="Sims Y."/>
            <person name="Smith T.P."/>
            <person name="Tracey A."/>
            <person name="Wood J.M.D."/>
            <person name="Zagrodzka Z.B."/>
            <person name="Johannesson K."/>
            <person name="Butlin R.K."/>
            <person name="Leder E.H."/>
        </authorList>
    </citation>
    <scope>NUCLEOTIDE SEQUENCE [LARGE SCALE GENOMIC DNA]</scope>
    <source>
        <strain evidence="20">Snail1</strain>
        <tissue evidence="20">Muscle</tissue>
    </source>
</reference>
<comment type="subcellular location">
    <subcellularLocation>
        <location evidence="2">Cell projection</location>
        <location evidence="2">Growth cone membrane</location>
        <topology evidence="2">Multi-pass membrane protein</topology>
    </subcellularLocation>
    <subcellularLocation>
        <location evidence="3">Endoplasmic reticulum membrane</location>
        <topology evidence="3">Multi-pass membrane protein</topology>
    </subcellularLocation>
    <subcellularLocation>
        <location evidence="1">Recycling endosome membrane</location>
        <topology evidence="1">Multi-pass membrane protein</topology>
    </subcellularLocation>
</comment>
<feature type="compositionally biased region" description="Low complexity" evidence="17">
    <location>
        <begin position="240"/>
        <end position="255"/>
    </location>
</feature>
<dbReference type="GO" id="GO:0072659">
    <property type="term" value="P:protein localization to plasma membrane"/>
    <property type="evidence" value="ECO:0007669"/>
    <property type="project" value="InterPro"/>
</dbReference>
<evidence type="ECO:0000256" key="6">
    <source>
        <dbReference type="ARBA" id="ARBA00022692"/>
    </source>
</evidence>
<feature type="region of interest" description="Disordered" evidence="17">
    <location>
        <begin position="226"/>
        <end position="291"/>
    </location>
</feature>
<dbReference type="EMBL" id="JBAMIC010000003">
    <property type="protein sequence ID" value="KAK7109509.1"/>
    <property type="molecule type" value="Genomic_DNA"/>
</dbReference>
<protein>
    <recommendedName>
        <fullName evidence="4">Protrudin</fullName>
    </recommendedName>
    <alternativeName>
        <fullName evidence="15">Zinc finger FYVE domain-containing protein 27</fullName>
    </alternativeName>
</protein>
<evidence type="ECO:0000256" key="8">
    <source>
        <dbReference type="ARBA" id="ARBA00022753"/>
    </source>
</evidence>
<dbReference type="InterPro" id="IPR042405">
    <property type="entry name" value="Protrudin"/>
</dbReference>
<keyword evidence="21" id="KW-1185">Reference proteome</keyword>
<evidence type="ECO:0000256" key="5">
    <source>
        <dbReference type="ARBA" id="ARBA00022475"/>
    </source>
</evidence>
<dbReference type="PANTHER" id="PTHR14543">
    <property type="entry name" value="PROTRUDIN"/>
    <property type="match status" value="1"/>
</dbReference>
<dbReference type="InterPro" id="IPR000306">
    <property type="entry name" value="Znf_FYVE"/>
</dbReference>
<dbReference type="GO" id="GO:0071782">
    <property type="term" value="C:endoplasmic reticulum tubular network"/>
    <property type="evidence" value="ECO:0007669"/>
    <property type="project" value="TreeGrafter"/>
</dbReference>
<evidence type="ECO:0000256" key="15">
    <source>
        <dbReference type="ARBA" id="ARBA00032025"/>
    </source>
</evidence>
<feature type="region of interest" description="Disordered" evidence="17">
    <location>
        <begin position="1"/>
        <end position="21"/>
    </location>
</feature>
<evidence type="ECO:0000256" key="3">
    <source>
        <dbReference type="ARBA" id="ARBA00004477"/>
    </source>
</evidence>
<dbReference type="PROSITE" id="PS50178">
    <property type="entry name" value="ZF_FYVE"/>
    <property type="match status" value="1"/>
</dbReference>
<dbReference type="GO" id="GO:0032584">
    <property type="term" value="C:growth cone membrane"/>
    <property type="evidence" value="ECO:0007669"/>
    <property type="project" value="UniProtKB-SubCell"/>
</dbReference>
<dbReference type="SMART" id="SM00064">
    <property type="entry name" value="FYVE"/>
    <property type="match status" value="1"/>
</dbReference>
<dbReference type="GO" id="GO:0008270">
    <property type="term" value="F:zinc ion binding"/>
    <property type="evidence" value="ECO:0007669"/>
    <property type="project" value="UniProtKB-KW"/>
</dbReference>
<feature type="compositionally biased region" description="Polar residues" evidence="17">
    <location>
        <begin position="226"/>
        <end position="235"/>
    </location>
</feature>
<dbReference type="GO" id="GO:0016192">
    <property type="term" value="P:vesicle-mediated transport"/>
    <property type="evidence" value="ECO:0007669"/>
    <property type="project" value="InterPro"/>
</dbReference>
<dbReference type="SUPFAM" id="SSF57903">
    <property type="entry name" value="FYVE/PHD zinc finger"/>
    <property type="match status" value="1"/>
</dbReference>
<keyword evidence="5" id="KW-1003">Cell membrane</keyword>
<evidence type="ECO:0000256" key="1">
    <source>
        <dbReference type="ARBA" id="ARBA00004195"/>
    </source>
</evidence>
<dbReference type="InterPro" id="IPR013083">
    <property type="entry name" value="Znf_RING/FYVE/PHD"/>
</dbReference>
<keyword evidence="11" id="KW-0862">Zinc</keyword>
<organism evidence="20 21">
    <name type="scientific">Littorina saxatilis</name>
    <dbReference type="NCBI Taxonomy" id="31220"/>
    <lineage>
        <taxon>Eukaryota</taxon>
        <taxon>Metazoa</taxon>
        <taxon>Spiralia</taxon>
        <taxon>Lophotrochozoa</taxon>
        <taxon>Mollusca</taxon>
        <taxon>Gastropoda</taxon>
        <taxon>Caenogastropoda</taxon>
        <taxon>Littorinimorpha</taxon>
        <taxon>Littorinoidea</taxon>
        <taxon>Littorinidae</taxon>
        <taxon>Littorina</taxon>
    </lineage>
</organism>
<feature type="domain" description="FYVE-type" evidence="19">
    <location>
        <begin position="329"/>
        <end position="396"/>
    </location>
</feature>
<dbReference type="Pfam" id="PF01363">
    <property type="entry name" value="FYVE"/>
    <property type="match status" value="1"/>
</dbReference>
<dbReference type="GO" id="GO:0071787">
    <property type="term" value="P:endoplasmic reticulum tubular network formation"/>
    <property type="evidence" value="ECO:0007669"/>
    <property type="project" value="InterPro"/>
</dbReference>
<evidence type="ECO:0000256" key="16">
    <source>
        <dbReference type="PROSITE-ProRule" id="PRU00091"/>
    </source>
</evidence>
<dbReference type="Proteomes" id="UP001374579">
    <property type="component" value="Unassembled WGS sequence"/>
</dbReference>
<dbReference type="InterPro" id="IPR011011">
    <property type="entry name" value="Znf_FYVE_PHD"/>
</dbReference>
<dbReference type="PANTHER" id="PTHR14543:SF1">
    <property type="entry name" value="PROTRUDIN"/>
    <property type="match status" value="1"/>
</dbReference>
<feature type="transmembrane region" description="Helical" evidence="18">
    <location>
        <begin position="66"/>
        <end position="96"/>
    </location>
</feature>
<evidence type="ECO:0000256" key="11">
    <source>
        <dbReference type="ARBA" id="ARBA00022833"/>
    </source>
</evidence>
<evidence type="ECO:0000256" key="12">
    <source>
        <dbReference type="ARBA" id="ARBA00022989"/>
    </source>
</evidence>
<name>A0AAN9BQS3_9CAEN</name>
<keyword evidence="14" id="KW-0966">Cell projection</keyword>
<dbReference type="AlphaFoldDB" id="A0AAN9BQS3"/>
<dbReference type="CDD" id="cd15723">
    <property type="entry name" value="FYVE_protrudin"/>
    <property type="match status" value="1"/>
</dbReference>
<keyword evidence="8" id="KW-0967">Endosome</keyword>
<dbReference type="GO" id="GO:0055038">
    <property type="term" value="C:recycling endosome membrane"/>
    <property type="evidence" value="ECO:0007669"/>
    <property type="project" value="UniProtKB-SubCell"/>
</dbReference>
<dbReference type="InterPro" id="IPR017455">
    <property type="entry name" value="Znf_FYVE-rel"/>
</dbReference>
<dbReference type="GO" id="GO:0005789">
    <property type="term" value="C:endoplasmic reticulum membrane"/>
    <property type="evidence" value="ECO:0007669"/>
    <property type="project" value="UniProtKB-SubCell"/>
</dbReference>
<sequence>MSKAKTRVSKPQAAPEPEKDKDNEVVLDLAGFVTQVERFSTLIEPFAFVFYCIDDIRRWRFPKFTILFWIIANICCFVLTQGAVFIVVSCLVIGIATVSLCQLHTRLLDKYLPQTKPDTVTKSITEEPNTLETIQNFQFSLIQMHDFIVKSNEYLTYIYAVLKWDDAIPAMIYHTEVCVSMLCLVVFPVRWNCFCFVNWFFLCHPVILKRGCSYWHNIMDSLNKKSGQSNGSVVSAVNEPKATTPPASANTTPSKQTPAAASQSTPVMPKDRSSTDLDSLDMDDKDDSSDVDLIEMTNTVDESLSKIEPPPQRPGMVARLMELKKRRSQMANENCHGCRVSFSSILKRRHYCRHCGNSFCHKCCNLKVPRSVFGATSPAASKETVLVCNGCHGQLATTGELSPPQGQKARAETS</sequence>
<evidence type="ECO:0000256" key="2">
    <source>
        <dbReference type="ARBA" id="ARBA00004460"/>
    </source>
</evidence>
<evidence type="ECO:0000259" key="19">
    <source>
        <dbReference type="PROSITE" id="PS50178"/>
    </source>
</evidence>
<keyword evidence="9 16" id="KW-0863">Zinc-finger</keyword>
<evidence type="ECO:0000256" key="17">
    <source>
        <dbReference type="SAM" id="MobiDB-lite"/>
    </source>
</evidence>
<gene>
    <name evidence="20" type="ORF">V1264_013539</name>
</gene>
<evidence type="ECO:0000313" key="21">
    <source>
        <dbReference type="Proteomes" id="UP001374579"/>
    </source>
</evidence>
<feature type="compositionally biased region" description="Acidic residues" evidence="17">
    <location>
        <begin position="278"/>
        <end position="291"/>
    </location>
</feature>
<keyword evidence="13 18" id="KW-0472">Membrane</keyword>
<accession>A0AAN9BQS3</accession>
<evidence type="ECO:0000256" key="4">
    <source>
        <dbReference type="ARBA" id="ARBA00015523"/>
    </source>
</evidence>
<keyword evidence="7" id="KW-0479">Metal-binding</keyword>
<evidence type="ECO:0000256" key="14">
    <source>
        <dbReference type="ARBA" id="ARBA00023273"/>
    </source>
</evidence>
<proteinExistence type="predicted"/>
<evidence type="ECO:0000256" key="18">
    <source>
        <dbReference type="SAM" id="Phobius"/>
    </source>
</evidence>
<evidence type="ECO:0000256" key="13">
    <source>
        <dbReference type="ARBA" id="ARBA00023136"/>
    </source>
</evidence>
<comment type="caution">
    <text evidence="20">The sequence shown here is derived from an EMBL/GenBank/DDBJ whole genome shotgun (WGS) entry which is preliminary data.</text>
</comment>
<evidence type="ECO:0000256" key="9">
    <source>
        <dbReference type="ARBA" id="ARBA00022771"/>
    </source>
</evidence>
<keyword evidence="12 18" id="KW-1133">Transmembrane helix</keyword>
<keyword evidence="10" id="KW-0256">Endoplasmic reticulum</keyword>
<keyword evidence="6 18" id="KW-0812">Transmembrane</keyword>